<dbReference type="NCBIfam" id="NF004044">
    <property type="entry name" value="PRK05561.1"/>
    <property type="match status" value="1"/>
</dbReference>
<dbReference type="AlphaFoldDB" id="A0A448ZXS1"/>
<evidence type="ECO:0000259" key="7">
    <source>
        <dbReference type="PROSITE" id="PS52040"/>
    </source>
</evidence>
<proteinExistence type="predicted"/>
<dbReference type="Gene3D" id="2.120.10.90">
    <property type="entry name" value="DNA gyrase/topoisomerase IV, subunit A, C-terminal"/>
    <property type="match status" value="1"/>
</dbReference>
<dbReference type="GO" id="GO:0006265">
    <property type="term" value="P:DNA topological change"/>
    <property type="evidence" value="ECO:0007669"/>
    <property type="project" value="UniProtKB-UniRule"/>
</dbReference>
<name>A0A448ZXS1_METOS</name>
<dbReference type="RefSeq" id="WP_022935959.1">
    <property type="nucleotide sequence ID" value="NZ_LR214940.1"/>
</dbReference>
<keyword evidence="3 6" id="KW-0799">Topoisomerase</keyword>
<keyword evidence="4 6" id="KW-0238">DNA-binding</keyword>
<dbReference type="Pfam" id="PF03989">
    <property type="entry name" value="DNA_gyraseA_C"/>
    <property type="match status" value="4"/>
</dbReference>
<dbReference type="EC" id="5.6.2.2" evidence="2"/>
<sequence>MSKNDKNKRNQNNDDKSKKEEIDLYIENIIEKNMIEIMNDRFGRYSKYIIQQRAIPDARDGLKPVQRRILYSMWNLHLKNNQPFKKSARIVGDVIGRYHPHGDSSIYEALVRMCQEWKSNYPLIEMHGNKGSIDDDPAAAMRYTESRLERISELLLKDLDRKVVSMAPNFDDSEYEPIVLPSLIPNLLINGAKGIAAGFATEIPPHNLNEILDATIKLIKKPTTSFRELREIVKGPDFPTGGLINGLEGIDQAFETGQGKIILSSKFKYVYSEEDPEKIIGIDIYEIPFGVVKSKLVADIDTLVIDKTINGVAEVRDQSNREGISIYLELEEEANPEAIINYLMSKTDLRISYNYNMVAIFENAPKLMNLQGLLYAYLLHLKDVNTKGITFDLERYKIRLEIVEGFIKVALISDEVIKVIRNSDNSKKGVIEALEREFGFTNLQATSIAELRLYKLSRMDQEEYAREKIELEGLIANCNELLNNPDAFDKFLIAQLKDIQKEYGMPRKTEISEEKVSNVVNTKLLAKNEDYYFFISQEGYIKRISKKTRMSNDFSSYKLKENDAIFYFDKINSLSKMLFFTNLGNYFILDAHTIKECGWKDLGTHVSSIVALDNGESIVRIMEVTSFQTYAKLIMITRKGYAKKMSLNDFEDKYVARKRTCMPLKADDRLVDVKVSNVEKMLFILITGGIYYFFDDKIVSEYSAKASGISLLKLDDDSYVEAFNTLRPFNERMILCTNKGQFKKCRIKEIKPVGRNSRGKIFYFPSKTVKSEVTGIESWTKEISYYFTNSENQPEKFELKSINPSPLKEPISNVRIKNVNNIGFLIQPYKVNELSDKNVIDAARDELRKQNHEYEENDLDVTQSAESVIFKHGYIFEDTVYDKNEEKEILSKLKDNKIAISGEIDKNTSIEVKLQERSLTDENNSEDFRTVDDDIVTEVDLDFTKTEESALDVGKIFGKEKEEEKPKKNTKPVTKESVDKKIEAMENLDLDKILNGSGDFKIWKKFKK</sequence>
<dbReference type="OrthoDB" id="9806486at2"/>
<dbReference type="InterPro" id="IPR050220">
    <property type="entry name" value="Type_II_DNA_Topoisomerases"/>
</dbReference>
<dbReference type="Gene3D" id="3.90.199.10">
    <property type="entry name" value="Topoisomerase II, domain 5"/>
    <property type="match status" value="1"/>
</dbReference>
<dbReference type="PANTHER" id="PTHR43493">
    <property type="entry name" value="DNA GYRASE/TOPOISOMERASE SUBUNIT A"/>
    <property type="match status" value="1"/>
</dbReference>
<evidence type="ECO:0000313" key="9">
    <source>
        <dbReference type="Proteomes" id="UP000290482"/>
    </source>
</evidence>
<gene>
    <name evidence="8" type="primary">gyrA_2</name>
    <name evidence="8" type="ORF">NCTC10112_00632</name>
</gene>
<protein>
    <recommendedName>
        <fullName evidence="2">DNA topoisomerase (ATP-hydrolyzing)</fullName>
        <ecNumber evidence="2">5.6.2.2</ecNumber>
    </recommendedName>
</protein>
<dbReference type="GO" id="GO:0005737">
    <property type="term" value="C:cytoplasm"/>
    <property type="evidence" value="ECO:0007669"/>
    <property type="project" value="TreeGrafter"/>
</dbReference>
<organism evidence="8 9">
    <name type="scientific">Metamycoplasma orale</name>
    <name type="common">Mycoplasma orale</name>
    <dbReference type="NCBI Taxonomy" id="2121"/>
    <lineage>
        <taxon>Bacteria</taxon>
        <taxon>Bacillati</taxon>
        <taxon>Mycoplasmatota</taxon>
        <taxon>Mycoplasmoidales</taxon>
        <taxon>Metamycoplasmataceae</taxon>
        <taxon>Metamycoplasma</taxon>
    </lineage>
</organism>
<dbReference type="Proteomes" id="UP000290482">
    <property type="component" value="Chromosome"/>
</dbReference>
<dbReference type="GO" id="GO:0034335">
    <property type="term" value="F:DNA negative supercoiling activity"/>
    <property type="evidence" value="ECO:0007669"/>
    <property type="project" value="UniProtKB-ARBA"/>
</dbReference>
<dbReference type="InterPro" id="IPR035516">
    <property type="entry name" value="Gyrase/topoIV_suA_C"/>
</dbReference>
<dbReference type="PANTHER" id="PTHR43493:SF9">
    <property type="entry name" value="DNA TOPOISOMERASE 4 SUBUNIT A"/>
    <property type="match status" value="1"/>
</dbReference>
<dbReference type="KEGG" id="mob:NCTC10112_00632"/>
<dbReference type="EMBL" id="LR214940">
    <property type="protein sequence ID" value="VEU56031.1"/>
    <property type="molecule type" value="Genomic_DNA"/>
</dbReference>
<evidence type="ECO:0000256" key="2">
    <source>
        <dbReference type="ARBA" id="ARBA00012895"/>
    </source>
</evidence>
<dbReference type="SUPFAM" id="SSF56719">
    <property type="entry name" value="Type II DNA topoisomerase"/>
    <property type="match status" value="1"/>
</dbReference>
<keyword evidence="9" id="KW-1185">Reference proteome</keyword>
<dbReference type="InterPro" id="IPR006691">
    <property type="entry name" value="GyrA/parC_rep"/>
</dbReference>
<dbReference type="PROSITE" id="PS52040">
    <property type="entry name" value="TOPO_IIA"/>
    <property type="match status" value="1"/>
</dbReference>
<accession>A0A448ZXS1</accession>
<dbReference type="SUPFAM" id="SSF101904">
    <property type="entry name" value="GyrA/ParC C-terminal domain-like"/>
    <property type="match status" value="1"/>
</dbReference>
<evidence type="ECO:0000256" key="3">
    <source>
        <dbReference type="ARBA" id="ARBA00023029"/>
    </source>
</evidence>
<dbReference type="InterPro" id="IPR013758">
    <property type="entry name" value="Topo_IIA_A/C_ab"/>
</dbReference>
<dbReference type="Gene3D" id="1.10.268.10">
    <property type="entry name" value="Topoisomerase, domain 3"/>
    <property type="match status" value="1"/>
</dbReference>
<dbReference type="GO" id="GO:0009330">
    <property type="term" value="C:DNA topoisomerase type II (double strand cut, ATP-hydrolyzing) complex"/>
    <property type="evidence" value="ECO:0007669"/>
    <property type="project" value="TreeGrafter"/>
</dbReference>
<feature type="domain" description="Topo IIA-type catalytic" evidence="7">
    <location>
        <begin position="55"/>
        <end position="524"/>
    </location>
</feature>
<evidence type="ECO:0000256" key="5">
    <source>
        <dbReference type="ARBA" id="ARBA00023235"/>
    </source>
</evidence>
<dbReference type="InterPro" id="IPR013760">
    <property type="entry name" value="Topo_IIA-like_dom_sf"/>
</dbReference>
<reference evidence="8 9" key="1">
    <citation type="submission" date="2019-01" db="EMBL/GenBank/DDBJ databases">
        <authorList>
            <consortium name="Pathogen Informatics"/>
        </authorList>
    </citation>
    <scope>NUCLEOTIDE SEQUENCE [LARGE SCALE GENOMIC DNA]</scope>
    <source>
        <strain evidence="8 9">NCTC10112</strain>
    </source>
</reference>
<dbReference type="SMART" id="SM00434">
    <property type="entry name" value="TOP4c"/>
    <property type="match status" value="1"/>
</dbReference>
<dbReference type="GO" id="GO:0003677">
    <property type="term" value="F:DNA binding"/>
    <property type="evidence" value="ECO:0007669"/>
    <property type="project" value="UniProtKB-UniRule"/>
</dbReference>
<dbReference type="InterPro" id="IPR002205">
    <property type="entry name" value="Topo_IIA_dom_A"/>
</dbReference>
<dbReference type="GO" id="GO:0005524">
    <property type="term" value="F:ATP binding"/>
    <property type="evidence" value="ECO:0007669"/>
    <property type="project" value="InterPro"/>
</dbReference>
<keyword evidence="5 6" id="KW-0413">Isomerase</keyword>
<evidence type="ECO:0000313" key="8">
    <source>
        <dbReference type="EMBL" id="VEU56031.1"/>
    </source>
</evidence>
<feature type="active site" description="O-(5'-phospho-DNA)-tyrosine intermediate" evidence="6">
    <location>
        <position position="143"/>
    </location>
</feature>
<dbReference type="Gene3D" id="3.30.1360.40">
    <property type="match status" value="1"/>
</dbReference>
<dbReference type="CDD" id="cd00187">
    <property type="entry name" value="TOP4c"/>
    <property type="match status" value="1"/>
</dbReference>
<evidence type="ECO:0000256" key="4">
    <source>
        <dbReference type="ARBA" id="ARBA00023125"/>
    </source>
</evidence>
<evidence type="ECO:0000256" key="6">
    <source>
        <dbReference type="PROSITE-ProRule" id="PRU01384"/>
    </source>
</evidence>
<evidence type="ECO:0000256" key="1">
    <source>
        <dbReference type="ARBA" id="ARBA00000185"/>
    </source>
</evidence>
<comment type="catalytic activity">
    <reaction evidence="1 6">
        <text>ATP-dependent breakage, passage and rejoining of double-stranded DNA.</text>
        <dbReference type="EC" id="5.6.2.2"/>
    </reaction>
</comment>
<dbReference type="InterPro" id="IPR013757">
    <property type="entry name" value="Topo_IIA_A_a_sf"/>
</dbReference>
<dbReference type="Pfam" id="PF00521">
    <property type="entry name" value="DNA_topoisoIV"/>
    <property type="match status" value="1"/>
</dbReference>